<feature type="transmembrane region" description="Helical" evidence="2">
    <location>
        <begin position="26"/>
        <end position="44"/>
    </location>
</feature>
<evidence type="ECO:0000256" key="2">
    <source>
        <dbReference type="SAM" id="Phobius"/>
    </source>
</evidence>
<keyword evidence="5" id="KW-1185">Reference proteome</keyword>
<gene>
    <name evidence="4" type="ORF">BA062_28365</name>
</gene>
<comment type="caution">
    <text evidence="4">The sequence shown here is derived from an EMBL/GenBank/DDBJ whole genome shotgun (WGS) entry which is preliminary data.</text>
</comment>
<keyword evidence="2" id="KW-0812">Transmembrane</keyword>
<feature type="compositionally biased region" description="Acidic residues" evidence="1">
    <location>
        <begin position="141"/>
        <end position="151"/>
    </location>
</feature>
<dbReference type="EMBL" id="MASU01000013">
    <property type="protein sequence ID" value="PXY24159.1"/>
    <property type="molecule type" value="Genomic_DNA"/>
</dbReference>
<keyword evidence="2" id="KW-1133">Transmembrane helix</keyword>
<dbReference type="AlphaFoldDB" id="A0A318LEA0"/>
<proteinExistence type="predicted"/>
<evidence type="ECO:0000259" key="3">
    <source>
        <dbReference type="Pfam" id="PF10756"/>
    </source>
</evidence>
<name>A0A318LEA0_9PSEU</name>
<evidence type="ECO:0000256" key="1">
    <source>
        <dbReference type="SAM" id="MobiDB-lite"/>
    </source>
</evidence>
<dbReference type="Proteomes" id="UP000247892">
    <property type="component" value="Unassembled WGS sequence"/>
</dbReference>
<organism evidence="4 5">
    <name type="scientific">Prauserella flavalba</name>
    <dbReference type="NCBI Taxonomy" id="1477506"/>
    <lineage>
        <taxon>Bacteria</taxon>
        <taxon>Bacillati</taxon>
        <taxon>Actinomycetota</taxon>
        <taxon>Actinomycetes</taxon>
        <taxon>Pseudonocardiales</taxon>
        <taxon>Pseudonocardiaceae</taxon>
        <taxon>Prauserella</taxon>
    </lineage>
</organism>
<protein>
    <recommendedName>
        <fullName evidence="3">Low molecular weight protein antigen 6 PH domain-containing protein</fullName>
    </recommendedName>
</protein>
<feature type="compositionally biased region" description="Basic and acidic residues" evidence="1">
    <location>
        <begin position="154"/>
        <end position="168"/>
    </location>
</feature>
<keyword evidence="2" id="KW-0472">Membrane</keyword>
<accession>A0A318LEA0</accession>
<evidence type="ECO:0000313" key="4">
    <source>
        <dbReference type="EMBL" id="PXY24159.1"/>
    </source>
</evidence>
<feature type="region of interest" description="Disordered" evidence="1">
    <location>
        <begin position="133"/>
        <end position="168"/>
    </location>
</feature>
<evidence type="ECO:0000313" key="5">
    <source>
        <dbReference type="Proteomes" id="UP000247892"/>
    </source>
</evidence>
<feature type="domain" description="Low molecular weight protein antigen 6 PH" evidence="3">
    <location>
        <begin position="65"/>
        <end position="127"/>
    </location>
</feature>
<dbReference type="InterPro" id="IPR019692">
    <property type="entry name" value="CFP-6_PH"/>
</dbReference>
<reference evidence="4 5" key="1">
    <citation type="submission" date="2016-07" db="EMBL/GenBank/DDBJ databases">
        <title>Draft genome sequence of Prauserella sp. YIM 121212, isolated from alkaline soil.</title>
        <authorList>
            <person name="Ruckert C."/>
            <person name="Albersmeier A."/>
            <person name="Jiang C.-L."/>
            <person name="Jiang Y."/>
            <person name="Kalinowski J."/>
            <person name="Schneider O."/>
            <person name="Winkler A."/>
            <person name="Zotchev S.B."/>
        </authorList>
    </citation>
    <scope>NUCLEOTIDE SEQUENCE [LARGE SCALE GENOMIC DNA]</scope>
    <source>
        <strain evidence="4 5">YIM 121212</strain>
    </source>
</reference>
<dbReference type="Pfam" id="PF10756">
    <property type="entry name" value="bPH_6"/>
    <property type="match status" value="1"/>
</dbReference>
<feature type="transmembrane region" description="Helical" evidence="2">
    <location>
        <begin position="50"/>
        <end position="67"/>
    </location>
</feature>
<dbReference type="RefSeq" id="WP_168214123.1">
    <property type="nucleotide sequence ID" value="NZ_MASU01000013.1"/>
</dbReference>
<sequence>MADEPREQQTPQAEGRRAVFRVPPTALLSIPILLFCVTPAAFAAPGLQALYILPIAVIVLVVGYRTTATRQGLAVRSLFQTRELAWSDLKGLAITPKSKVQAVLNDGTKVALPSVRTRHIPVLSLVSDGVIADPSGVLDQPGEDEQADEPETGPAEKADEAPAAAEKQ</sequence>